<dbReference type="SUPFAM" id="SSF48264">
    <property type="entry name" value="Cytochrome P450"/>
    <property type="match status" value="1"/>
</dbReference>
<evidence type="ECO:0000256" key="5">
    <source>
        <dbReference type="ARBA" id="ARBA00023002"/>
    </source>
</evidence>
<dbReference type="Pfam" id="PF00067">
    <property type="entry name" value="p450"/>
    <property type="match status" value="1"/>
</dbReference>
<dbReference type="STRING" id="1095629.A0A0C9X792"/>
<organism evidence="8 9">
    <name type="scientific">Laccaria amethystina LaAM-08-1</name>
    <dbReference type="NCBI Taxonomy" id="1095629"/>
    <lineage>
        <taxon>Eukaryota</taxon>
        <taxon>Fungi</taxon>
        <taxon>Dikarya</taxon>
        <taxon>Basidiomycota</taxon>
        <taxon>Agaricomycotina</taxon>
        <taxon>Agaricomycetes</taxon>
        <taxon>Agaricomycetidae</taxon>
        <taxon>Agaricales</taxon>
        <taxon>Agaricineae</taxon>
        <taxon>Hydnangiaceae</taxon>
        <taxon>Laccaria</taxon>
    </lineage>
</organism>
<dbReference type="HOGENOM" id="CLU_001570_2_2_1"/>
<keyword evidence="3" id="KW-0349">Heme</keyword>
<dbReference type="EMBL" id="KN838699">
    <property type="protein sequence ID" value="KIJ97233.1"/>
    <property type="molecule type" value="Genomic_DNA"/>
</dbReference>
<evidence type="ECO:0000313" key="8">
    <source>
        <dbReference type="EMBL" id="KIJ97233.1"/>
    </source>
</evidence>
<dbReference type="PANTHER" id="PTHR46300">
    <property type="entry name" value="P450, PUTATIVE (EUROFUNG)-RELATED-RELATED"/>
    <property type="match status" value="1"/>
</dbReference>
<dbReference type="GO" id="GO:0016705">
    <property type="term" value="F:oxidoreductase activity, acting on paired donors, with incorporation or reduction of molecular oxygen"/>
    <property type="evidence" value="ECO:0007669"/>
    <property type="project" value="InterPro"/>
</dbReference>
<dbReference type="InterPro" id="IPR036396">
    <property type="entry name" value="Cyt_P450_sf"/>
</dbReference>
<keyword evidence="4" id="KW-0479">Metal-binding</keyword>
<proteinExistence type="inferred from homology"/>
<name>A0A0C9X792_9AGAR</name>
<evidence type="ECO:0000256" key="2">
    <source>
        <dbReference type="ARBA" id="ARBA00010617"/>
    </source>
</evidence>
<protein>
    <recommendedName>
        <fullName evidence="10">Cytochrome P450</fullName>
    </recommendedName>
</protein>
<evidence type="ECO:0000256" key="1">
    <source>
        <dbReference type="ARBA" id="ARBA00001971"/>
    </source>
</evidence>
<dbReference type="PANTHER" id="PTHR46300:SF7">
    <property type="entry name" value="P450, PUTATIVE (EUROFUNG)-RELATED"/>
    <property type="match status" value="1"/>
</dbReference>
<dbReference type="OrthoDB" id="1055148at2759"/>
<gene>
    <name evidence="8" type="ORF">K443DRAFT_10071</name>
</gene>
<keyword evidence="6" id="KW-0408">Iron</keyword>
<evidence type="ECO:0000313" key="9">
    <source>
        <dbReference type="Proteomes" id="UP000054477"/>
    </source>
</evidence>
<dbReference type="InterPro" id="IPR001128">
    <property type="entry name" value="Cyt_P450"/>
</dbReference>
<dbReference type="GO" id="GO:0020037">
    <property type="term" value="F:heme binding"/>
    <property type="evidence" value="ECO:0007669"/>
    <property type="project" value="InterPro"/>
</dbReference>
<comment type="similarity">
    <text evidence="2">Belongs to the cytochrome P450 family.</text>
</comment>
<evidence type="ECO:0008006" key="10">
    <source>
        <dbReference type="Google" id="ProtNLM"/>
    </source>
</evidence>
<dbReference type="AlphaFoldDB" id="A0A0C9X792"/>
<dbReference type="GO" id="GO:0005506">
    <property type="term" value="F:iron ion binding"/>
    <property type="evidence" value="ECO:0007669"/>
    <property type="project" value="InterPro"/>
</dbReference>
<dbReference type="Proteomes" id="UP000054477">
    <property type="component" value="Unassembled WGS sequence"/>
</dbReference>
<evidence type="ECO:0000256" key="7">
    <source>
        <dbReference type="ARBA" id="ARBA00023033"/>
    </source>
</evidence>
<reference evidence="8 9" key="1">
    <citation type="submission" date="2014-04" db="EMBL/GenBank/DDBJ databases">
        <authorList>
            <consortium name="DOE Joint Genome Institute"/>
            <person name="Kuo A."/>
            <person name="Kohler A."/>
            <person name="Nagy L.G."/>
            <person name="Floudas D."/>
            <person name="Copeland A."/>
            <person name="Barry K.W."/>
            <person name="Cichocki N."/>
            <person name="Veneault-Fourrey C."/>
            <person name="LaButti K."/>
            <person name="Lindquist E.A."/>
            <person name="Lipzen A."/>
            <person name="Lundell T."/>
            <person name="Morin E."/>
            <person name="Murat C."/>
            <person name="Sun H."/>
            <person name="Tunlid A."/>
            <person name="Henrissat B."/>
            <person name="Grigoriev I.V."/>
            <person name="Hibbett D.S."/>
            <person name="Martin F."/>
            <person name="Nordberg H.P."/>
            <person name="Cantor M.N."/>
            <person name="Hua S.X."/>
        </authorList>
    </citation>
    <scope>NUCLEOTIDE SEQUENCE [LARGE SCALE GENOMIC DNA]</scope>
    <source>
        <strain evidence="8 9">LaAM-08-1</strain>
    </source>
</reference>
<reference evidence="9" key="2">
    <citation type="submission" date="2015-01" db="EMBL/GenBank/DDBJ databases">
        <title>Evolutionary Origins and Diversification of the Mycorrhizal Mutualists.</title>
        <authorList>
            <consortium name="DOE Joint Genome Institute"/>
            <consortium name="Mycorrhizal Genomics Consortium"/>
            <person name="Kohler A."/>
            <person name="Kuo A."/>
            <person name="Nagy L.G."/>
            <person name="Floudas D."/>
            <person name="Copeland A."/>
            <person name="Barry K.W."/>
            <person name="Cichocki N."/>
            <person name="Veneault-Fourrey C."/>
            <person name="LaButti K."/>
            <person name="Lindquist E.A."/>
            <person name="Lipzen A."/>
            <person name="Lundell T."/>
            <person name="Morin E."/>
            <person name="Murat C."/>
            <person name="Riley R."/>
            <person name="Ohm R."/>
            <person name="Sun H."/>
            <person name="Tunlid A."/>
            <person name="Henrissat B."/>
            <person name="Grigoriev I.V."/>
            <person name="Hibbett D.S."/>
            <person name="Martin F."/>
        </authorList>
    </citation>
    <scope>NUCLEOTIDE SEQUENCE [LARGE SCALE GENOMIC DNA]</scope>
    <source>
        <strain evidence="9">LaAM-08-1</strain>
    </source>
</reference>
<keyword evidence="5" id="KW-0560">Oxidoreductase</keyword>
<evidence type="ECO:0000256" key="6">
    <source>
        <dbReference type="ARBA" id="ARBA00023004"/>
    </source>
</evidence>
<sequence>MYDILASGFPNTAVSGVIETIQFHPCLIVAGLLFGLWGLKHIGVKKPNPNRLPRPPGPKGLPILGAMLEVPSMGDKAWLAYDKLFKKYGDIVYFEVIGQPFLVLGSLKRVNDILDKRSSNYSDRLIMPMLKLMGWSFDIPNMRYGTRWRRHRRAFHEHFHTNTVHKYLPIQVKETQALLRRLLTTPQNFMYHIRHTFASTIMSVSYGLPVLESNDPYVTRAEEALKGISEAGIPGTFLVDLLPVLKYVPSWFPGAGFKRKAAHYAAINIEVVELPFKIVQRKMAEGTAIPCVLTSLLEEFPGNEELGRAEEELISQNTAAIAYIGGQSDFWI</sequence>
<dbReference type="Gene3D" id="1.10.630.10">
    <property type="entry name" value="Cytochrome P450"/>
    <property type="match status" value="1"/>
</dbReference>
<comment type="cofactor">
    <cofactor evidence="1">
        <name>heme</name>
        <dbReference type="ChEBI" id="CHEBI:30413"/>
    </cofactor>
</comment>
<evidence type="ECO:0000256" key="4">
    <source>
        <dbReference type="ARBA" id="ARBA00022723"/>
    </source>
</evidence>
<keyword evidence="7" id="KW-0503">Monooxygenase</keyword>
<evidence type="ECO:0000256" key="3">
    <source>
        <dbReference type="ARBA" id="ARBA00022617"/>
    </source>
</evidence>
<dbReference type="GO" id="GO:0004497">
    <property type="term" value="F:monooxygenase activity"/>
    <property type="evidence" value="ECO:0007669"/>
    <property type="project" value="UniProtKB-KW"/>
</dbReference>
<dbReference type="InterPro" id="IPR050364">
    <property type="entry name" value="Cytochrome_P450_fung"/>
</dbReference>
<keyword evidence="9" id="KW-1185">Reference proteome</keyword>
<accession>A0A0C9X792</accession>